<protein>
    <recommendedName>
        <fullName evidence="12">L-dopachrome isomerase</fullName>
        <ecNumber evidence="9">5.3.2.1</ecNumber>
        <ecNumber evidence="8">5.3.3.12</ecNumber>
    </recommendedName>
    <alternativeName>
        <fullName evidence="10">L-dopachrome tautomerase</fullName>
    </alternativeName>
    <alternativeName>
        <fullName evidence="11">Phenylpyruvate tautomerase</fullName>
    </alternativeName>
</protein>
<evidence type="ECO:0000256" key="2">
    <source>
        <dbReference type="ARBA" id="ARBA00005851"/>
    </source>
</evidence>
<keyword evidence="4" id="KW-0964">Secreted</keyword>
<keyword evidence="3" id="KW-0202">Cytokine</keyword>
<comment type="catalytic activity">
    <reaction evidence="6">
        <text>3-phenylpyruvate = enol-phenylpyruvate</text>
        <dbReference type="Rhea" id="RHEA:17097"/>
        <dbReference type="ChEBI" id="CHEBI:16815"/>
        <dbReference type="ChEBI" id="CHEBI:18005"/>
        <dbReference type="EC" id="5.3.2.1"/>
    </reaction>
</comment>
<dbReference type="OrthoDB" id="255819at2759"/>
<evidence type="ECO:0000256" key="6">
    <source>
        <dbReference type="ARBA" id="ARBA00036735"/>
    </source>
</evidence>
<keyword evidence="5" id="KW-0413">Isomerase</keyword>
<dbReference type="Pfam" id="PF01187">
    <property type="entry name" value="MIF"/>
    <property type="match status" value="1"/>
</dbReference>
<dbReference type="PANTHER" id="PTHR11954:SF6">
    <property type="entry name" value="MACROPHAGE MIGRATION INHIBITORY FACTOR"/>
    <property type="match status" value="1"/>
</dbReference>
<evidence type="ECO:0000256" key="1">
    <source>
        <dbReference type="ARBA" id="ARBA00004613"/>
    </source>
</evidence>
<dbReference type="Gene3D" id="3.30.429.10">
    <property type="entry name" value="Macrophage Migration Inhibitory Factor"/>
    <property type="match status" value="1"/>
</dbReference>
<dbReference type="Proteomes" id="UP000554235">
    <property type="component" value="Unassembled WGS sequence"/>
</dbReference>
<dbReference type="GO" id="GO:0050178">
    <property type="term" value="F:phenylpyruvate tautomerase activity"/>
    <property type="evidence" value="ECO:0007669"/>
    <property type="project" value="UniProtKB-EC"/>
</dbReference>
<dbReference type="EMBL" id="JAADYS010002949">
    <property type="protein sequence ID" value="KAF4452650.1"/>
    <property type="molecule type" value="Genomic_DNA"/>
</dbReference>
<dbReference type="InterPro" id="IPR014347">
    <property type="entry name" value="Tautomerase/MIF_sf"/>
</dbReference>
<evidence type="ECO:0000256" key="4">
    <source>
        <dbReference type="ARBA" id="ARBA00022525"/>
    </source>
</evidence>
<evidence type="ECO:0000256" key="10">
    <source>
        <dbReference type="ARBA" id="ARBA00041631"/>
    </source>
</evidence>
<evidence type="ECO:0000256" key="5">
    <source>
        <dbReference type="ARBA" id="ARBA00023235"/>
    </source>
</evidence>
<proteinExistence type="inferred from homology"/>
<comment type="caution">
    <text evidence="14">The sequence shown here is derived from an EMBL/GenBank/DDBJ whole genome shotgun (WGS) entry which is preliminary data.</text>
</comment>
<dbReference type="EC" id="5.3.3.12" evidence="8"/>
<feature type="compositionally biased region" description="Basic and acidic residues" evidence="13">
    <location>
        <begin position="1"/>
        <end position="12"/>
    </location>
</feature>
<accession>A0A8H4KJY0</accession>
<evidence type="ECO:0000256" key="3">
    <source>
        <dbReference type="ARBA" id="ARBA00022514"/>
    </source>
</evidence>
<reference evidence="14 15" key="1">
    <citation type="submission" date="2020-01" db="EMBL/GenBank/DDBJ databases">
        <title>Identification and distribution of gene clusters putatively required for synthesis of sphingolipid metabolism inhibitors in phylogenetically diverse species of the filamentous fungus Fusarium.</title>
        <authorList>
            <person name="Kim H.-S."/>
            <person name="Busman M."/>
            <person name="Brown D.W."/>
            <person name="Divon H."/>
            <person name="Uhlig S."/>
            <person name="Proctor R.H."/>
        </authorList>
    </citation>
    <scope>NUCLEOTIDE SEQUENCE [LARGE SCALE GENOMIC DNA]</scope>
    <source>
        <strain evidence="14 15">NRRL 20459</strain>
    </source>
</reference>
<name>A0A8H4KJY0_9HYPO</name>
<evidence type="ECO:0000256" key="9">
    <source>
        <dbReference type="ARBA" id="ARBA00039086"/>
    </source>
</evidence>
<comment type="similarity">
    <text evidence="2">Belongs to the MIF family.</text>
</comment>
<sequence>MEGEQRQPEDGQRPIPGDATKATRKQSVPNRRSDYPEEVFAPRDVDNLSGRVRSESMVLAEVKTNVVVNDEYTFVSELSDHLAIRYSRPVSSIAVTLQHGACILFSGSCDPAYIMTVEALACYVQTATNKRNMALLQRHMEQALGVHSSRGFLKFVPVPEECVGWKGKTVAGEIAEAIEQAQSKVEYGDAFKTPRRKSSKAHGDVKGGPAAENLAPSPGVSRSKSAEEPRSSKDTVGGEPGAAKEKPRMMKRRKSFIQALFPKSSSRPASGGADGD</sequence>
<evidence type="ECO:0000256" key="11">
    <source>
        <dbReference type="ARBA" id="ARBA00041912"/>
    </source>
</evidence>
<feature type="region of interest" description="Disordered" evidence="13">
    <location>
        <begin position="1"/>
        <end position="37"/>
    </location>
</feature>
<dbReference type="GO" id="GO:0004167">
    <property type="term" value="F:dopachrome isomerase activity"/>
    <property type="evidence" value="ECO:0007669"/>
    <property type="project" value="UniProtKB-EC"/>
</dbReference>
<evidence type="ECO:0000256" key="12">
    <source>
        <dbReference type="ARBA" id="ARBA00042730"/>
    </source>
</evidence>
<organism evidence="14 15">
    <name type="scientific">Fusarium albosuccineum</name>
    <dbReference type="NCBI Taxonomy" id="1237068"/>
    <lineage>
        <taxon>Eukaryota</taxon>
        <taxon>Fungi</taxon>
        <taxon>Dikarya</taxon>
        <taxon>Ascomycota</taxon>
        <taxon>Pezizomycotina</taxon>
        <taxon>Sordariomycetes</taxon>
        <taxon>Hypocreomycetidae</taxon>
        <taxon>Hypocreales</taxon>
        <taxon>Nectriaceae</taxon>
        <taxon>Fusarium</taxon>
        <taxon>Fusarium decemcellulare species complex</taxon>
    </lineage>
</organism>
<dbReference type="EC" id="5.3.2.1" evidence="9"/>
<dbReference type="AlphaFoldDB" id="A0A8H4KJY0"/>
<feature type="region of interest" description="Disordered" evidence="13">
    <location>
        <begin position="189"/>
        <end position="276"/>
    </location>
</feature>
<dbReference type="SUPFAM" id="SSF55331">
    <property type="entry name" value="Tautomerase/MIF"/>
    <property type="match status" value="1"/>
</dbReference>
<evidence type="ECO:0000256" key="7">
    <source>
        <dbReference type="ARBA" id="ARBA00036823"/>
    </source>
</evidence>
<feature type="compositionally biased region" description="Basic and acidic residues" evidence="13">
    <location>
        <begin position="224"/>
        <end position="233"/>
    </location>
</feature>
<evidence type="ECO:0000313" key="14">
    <source>
        <dbReference type="EMBL" id="KAF4452650.1"/>
    </source>
</evidence>
<comment type="subcellular location">
    <subcellularLocation>
        <location evidence="1">Secreted</location>
    </subcellularLocation>
</comment>
<gene>
    <name evidence="14" type="ORF">FALBO_16141</name>
</gene>
<evidence type="ECO:0000256" key="13">
    <source>
        <dbReference type="SAM" id="MobiDB-lite"/>
    </source>
</evidence>
<comment type="catalytic activity">
    <reaction evidence="7">
        <text>L-dopachrome = 5,6-dihydroxyindole-2-carboxylate</text>
        <dbReference type="Rhea" id="RHEA:13041"/>
        <dbReference type="ChEBI" id="CHEBI:16875"/>
        <dbReference type="ChEBI" id="CHEBI:57509"/>
        <dbReference type="EC" id="5.3.3.12"/>
    </reaction>
</comment>
<keyword evidence="15" id="KW-1185">Reference proteome</keyword>
<evidence type="ECO:0000313" key="15">
    <source>
        <dbReference type="Proteomes" id="UP000554235"/>
    </source>
</evidence>
<dbReference type="GO" id="GO:0005576">
    <property type="term" value="C:extracellular region"/>
    <property type="evidence" value="ECO:0007669"/>
    <property type="project" value="UniProtKB-SubCell"/>
</dbReference>
<dbReference type="PANTHER" id="PTHR11954">
    <property type="entry name" value="D-DOPACHROME DECARBOXYLASE"/>
    <property type="match status" value="1"/>
</dbReference>
<evidence type="ECO:0000256" key="8">
    <source>
        <dbReference type="ARBA" id="ARBA00038932"/>
    </source>
</evidence>
<dbReference type="InterPro" id="IPR001398">
    <property type="entry name" value="Macrophage_inhib_fac"/>
</dbReference>